<feature type="domain" description="Sulfatase N-terminal" evidence="6">
    <location>
        <begin position="18"/>
        <end position="360"/>
    </location>
</feature>
<proteinExistence type="inferred from homology"/>
<dbReference type="AlphaFoldDB" id="A0A934REB2"/>
<dbReference type="PROSITE" id="PS00149">
    <property type="entry name" value="SULFATASE_2"/>
    <property type="match status" value="1"/>
</dbReference>
<dbReference type="InterPro" id="IPR000917">
    <property type="entry name" value="Sulfatase_N"/>
</dbReference>
<keyword evidence="3" id="KW-0378">Hydrolase</keyword>
<reference evidence="7" key="1">
    <citation type="submission" date="2021-01" db="EMBL/GenBank/DDBJ databases">
        <title>Modified the classification status of verrucomicrobia.</title>
        <authorList>
            <person name="Feng X."/>
        </authorList>
    </citation>
    <scope>NUCLEOTIDE SEQUENCE</scope>
    <source>
        <strain evidence="7">KCTC 22201</strain>
    </source>
</reference>
<dbReference type="Pfam" id="PF00884">
    <property type="entry name" value="Sulfatase"/>
    <property type="match status" value="1"/>
</dbReference>
<dbReference type="CDD" id="cd16143">
    <property type="entry name" value="ARS_like"/>
    <property type="match status" value="1"/>
</dbReference>
<protein>
    <submittedName>
        <fullName evidence="7">Arylsulfatase</fullName>
    </submittedName>
</protein>
<dbReference type="Gene3D" id="3.40.720.10">
    <property type="entry name" value="Alkaline Phosphatase, subunit A"/>
    <property type="match status" value="1"/>
</dbReference>
<evidence type="ECO:0000256" key="2">
    <source>
        <dbReference type="ARBA" id="ARBA00022723"/>
    </source>
</evidence>
<evidence type="ECO:0000256" key="3">
    <source>
        <dbReference type="ARBA" id="ARBA00022801"/>
    </source>
</evidence>
<organism evidence="7 8">
    <name type="scientific">Haloferula rosea</name>
    <dbReference type="NCBI Taxonomy" id="490093"/>
    <lineage>
        <taxon>Bacteria</taxon>
        <taxon>Pseudomonadati</taxon>
        <taxon>Verrucomicrobiota</taxon>
        <taxon>Verrucomicrobiia</taxon>
        <taxon>Verrucomicrobiales</taxon>
        <taxon>Verrucomicrobiaceae</taxon>
        <taxon>Haloferula</taxon>
    </lineage>
</organism>
<comment type="similarity">
    <text evidence="1">Belongs to the sulfatase family.</text>
</comment>
<dbReference type="GO" id="GO:0004065">
    <property type="term" value="F:arylsulfatase activity"/>
    <property type="evidence" value="ECO:0007669"/>
    <property type="project" value="TreeGrafter"/>
</dbReference>
<name>A0A934REB2_9BACT</name>
<evidence type="ECO:0000256" key="1">
    <source>
        <dbReference type="ARBA" id="ARBA00008779"/>
    </source>
</evidence>
<dbReference type="InterPro" id="IPR050738">
    <property type="entry name" value="Sulfatase"/>
</dbReference>
<feature type="signal peptide" evidence="5">
    <location>
        <begin position="1"/>
        <end position="16"/>
    </location>
</feature>
<dbReference type="PROSITE" id="PS00523">
    <property type="entry name" value="SULFATASE_1"/>
    <property type="match status" value="1"/>
</dbReference>
<evidence type="ECO:0000256" key="5">
    <source>
        <dbReference type="SAM" id="SignalP"/>
    </source>
</evidence>
<dbReference type="GO" id="GO:0046872">
    <property type="term" value="F:metal ion binding"/>
    <property type="evidence" value="ECO:0007669"/>
    <property type="project" value="UniProtKB-KW"/>
</dbReference>
<evidence type="ECO:0000256" key="4">
    <source>
        <dbReference type="ARBA" id="ARBA00022837"/>
    </source>
</evidence>
<keyword evidence="4" id="KW-0106">Calcium</keyword>
<dbReference type="PANTHER" id="PTHR42693:SF53">
    <property type="entry name" value="ENDO-4-O-SULFATASE"/>
    <property type="match status" value="1"/>
</dbReference>
<keyword evidence="2" id="KW-0479">Metal-binding</keyword>
<dbReference type="InterPro" id="IPR017850">
    <property type="entry name" value="Alkaline_phosphatase_core_sf"/>
</dbReference>
<dbReference type="InterPro" id="IPR024607">
    <property type="entry name" value="Sulfatase_CS"/>
</dbReference>
<evidence type="ECO:0000259" key="6">
    <source>
        <dbReference type="Pfam" id="PF00884"/>
    </source>
</evidence>
<sequence>MKFLLTILLGAALAQAKPNIVVILADDLGVGDVSCYYDKGKIKTPNLDALAAAGMRFTDGHSNASVCTPTRYGVLTGRYCWRSRLKRGVLNGYSQALIEEDRATVASVLQEAGYRTACIGKWHLGMNIAKSGGKWDYDGKIERGPTTVGFDTFLGITASLDMPPYALVKDDRFIQKPDEEFEAVKKQLDYIRGGAISSEFKHIDYLPLVAEQAEEFIVKEAGKDAPFFLYLPLPSPHKPVIPNEDFQGSSGIGQYGDYVVETDWAVGRVMAALKKAGVERNTMVVFTSDNASFAVPEAYETIQKGHRVNGDFRGQKTDVLEGGHRVPFMISWPEKIGGGQVSDQVICTTDIMATCVAAAGLSLPEGSAEDSVDFMPVLEGKHQSGALREFTIHHSGSGMFALRKGGWKLIVGKGSGGRTRMPKSAARIQLYNLKDDPGETTNLQAKHPEVVQELTALLEACRASGGGRK</sequence>
<keyword evidence="5" id="KW-0732">Signal</keyword>
<gene>
    <name evidence="7" type="ORF">JIN81_07430</name>
</gene>
<dbReference type="EMBL" id="JAENII010000004">
    <property type="protein sequence ID" value="MBK1826845.1"/>
    <property type="molecule type" value="Genomic_DNA"/>
</dbReference>
<dbReference type="RefSeq" id="WP_200278179.1">
    <property type="nucleotide sequence ID" value="NZ_JAENII010000004.1"/>
</dbReference>
<evidence type="ECO:0000313" key="8">
    <source>
        <dbReference type="Proteomes" id="UP000658278"/>
    </source>
</evidence>
<dbReference type="Proteomes" id="UP000658278">
    <property type="component" value="Unassembled WGS sequence"/>
</dbReference>
<dbReference type="SUPFAM" id="SSF53649">
    <property type="entry name" value="Alkaline phosphatase-like"/>
    <property type="match status" value="1"/>
</dbReference>
<dbReference type="PANTHER" id="PTHR42693">
    <property type="entry name" value="ARYLSULFATASE FAMILY MEMBER"/>
    <property type="match status" value="1"/>
</dbReference>
<comment type="caution">
    <text evidence="7">The sequence shown here is derived from an EMBL/GenBank/DDBJ whole genome shotgun (WGS) entry which is preliminary data.</text>
</comment>
<accession>A0A934REB2</accession>
<keyword evidence="8" id="KW-1185">Reference proteome</keyword>
<feature type="chain" id="PRO_5037964130" evidence="5">
    <location>
        <begin position="17"/>
        <end position="469"/>
    </location>
</feature>
<evidence type="ECO:0000313" key="7">
    <source>
        <dbReference type="EMBL" id="MBK1826845.1"/>
    </source>
</evidence>
<dbReference type="Gene3D" id="3.30.1120.10">
    <property type="match status" value="1"/>
</dbReference>